<dbReference type="Pfam" id="PF14223">
    <property type="entry name" value="Retrotran_gag_2"/>
    <property type="match status" value="1"/>
</dbReference>
<keyword evidence="5" id="KW-1185">Reference proteome</keyword>
<evidence type="ECO:0000256" key="1">
    <source>
        <dbReference type="PROSITE-ProRule" id="PRU00182"/>
    </source>
</evidence>
<dbReference type="SUPFAM" id="SSF55174">
    <property type="entry name" value="Alpha-L RNA-binding motif"/>
    <property type="match status" value="1"/>
</dbReference>
<dbReference type="InterPro" id="IPR002942">
    <property type="entry name" value="S4_RNA-bd"/>
</dbReference>
<dbReference type="PANTHER" id="PTHR34676">
    <property type="entry name" value="DUF4219 DOMAIN-CONTAINING PROTEIN-RELATED"/>
    <property type="match status" value="1"/>
</dbReference>
<accession>A0ABR2MTT9</accession>
<protein>
    <recommendedName>
        <fullName evidence="3">RNA-binding S4 domain-containing protein</fullName>
    </recommendedName>
</protein>
<dbReference type="InterPro" id="IPR036986">
    <property type="entry name" value="S4_RNA-bd_sf"/>
</dbReference>
<dbReference type="PROSITE" id="PS50889">
    <property type="entry name" value="S4"/>
    <property type="match status" value="1"/>
</dbReference>
<organism evidence="4 5">
    <name type="scientific">Platanthera guangdongensis</name>
    <dbReference type="NCBI Taxonomy" id="2320717"/>
    <lineage>
        <taxon>Eukaryota</taxon>
        <taxon>Viridiplantae</taxon>
        <taxon>Streptophyta</taxon>
        <taxon>Embryophyta</taxon>
        <taxon>Tracheophyta</taxon>
        <taxon>Spermatophyta</taxon>
        <taxon>Magnoliopsida</taxon>
        <taxon>Liliopsida</taxon>
        <taxon>Asparagales</taxon>
        <taxon>Orchidaceae</taxon>
        <taxon>Orchidoideae</taxon>
        <taxon>Orchideae</taxon>
        <taxon>Orchidinae</taxon>
        <taxon>Platanthera</taxon>
    </lineage>
</organism>
<evidence type="ECO:0000313" key="5">
    <source>
        <dbReference type="Proteomes" id="UP001412067"/>
    </source>
</evidence>
<dbReference type="PANTHER" id="PTHR34676:SF17">
    <property type="entry name" value="OS06G0684500 PROTEIN"/>
    <property type="match status" value="1"/>
</dbReference>
<feature type="region of interest" description="Disordered" evidence="2">
    <location>
        <begin position="396"/>
        <end position="421"/>
    </location>
</feature>
<dbReference type="EMBL" id="JBBWWR010000005">
    <property type="protein sequence ID" value="KAK8967516.1"/>
    <property type="molecule type" value="Genomic_DNA"/>
</dbReference>
<evidence type="ECO:0000256" key="2">
    <source>
        <dbReference type="SAM" id="MobiDB-lite"/>
    </source>
</evidence>
<sequence>MAVANAAIPSSIFISLWFLRRNSKAKVSKIFFSSSPCCNSSSERPPPPVRSNYSGIQLAETVKAGSEKSRVDSWISLQIPGISRARVQSSIRSGLVTVNGRIIDKVSHIVKGGDTVSCTVCELEPLRAEAEEIPLNIVYEDAHVLVLNKPAHMVSQSLIQPSEEIRVQDLEECQLLRVQKFCSKFFELSSTIVDRSSTNSESLLRVELYDLRAQVDDLSLLSSSQLDELLSPPDDLGVLVDEVCSELDDLRSLIDEFFPPPGWIDAQKKAKMADAKTMNILAQTMSDDIFQKVVECTFAKAIWDSLNQIVAGSSDERKDRRSLLISQYENFKKEESETVADMYNRLSVIINKLRTLDKDISLTEINYKILISSEYEEEAKTREVCLMTINASCSKADAEEQAEKPEEESESEEDQLGPKVIFGDSNCGQTKGYEDVKVGAITFRKIAYVSDLKHNLISISQLCDEGFQVPHLCERLNDLNLTQEVPSHPSPQVEEESEEDSLEVAELPPTANIISQEQLIPQAVAQPTPPTDLVTLRDHPISQVIGDISVGVQTMHQFNNDVMHAFFISQLVPHSIKDAEQDPHWIIAMQEELNQFERKTMATPTLSLSNMKFDTGFNIDFDSSHTVQIFIDILKLCEEQNLKKFMTTRIKISANEIREWVFTSTAPDAHTMIDIINGNQVTLTPEVLSEIFDLASGEDEMELDNDEYENMLSKMGHSEGKLNKLLKKNLSVQYKFLVDIVGKVLLGKHIAHDYITIHQTPVSGDECSG</sequence>
<reference evidence="4 5" key="1">
    <citation type="journal article" date="2022" name="Nat. Plants">
        <title>Genomes of leafy and leafless Platanthera orchids illuminate the evolution of mycoheterotrophy.</title>
        <authorList>
            <person name="Li M.H."/>
            <person name="Liu K.W."/>
            <person name="Li Z."/>
            <person name="Lu H.C."/>
            <person name="Ye Q.L."/>
            <person name="Zhang D."/>
            <person name="Wang J.Y."/>
            <person name="Li Y.F."/>
            <person name="Zhong Z.M."/>
            <person name="Liu X."/>
            <person name="Yu X."/>
            <person name="Liu D.K."/>
            <person name="Tu X.D."/>
            <person name="Liu B."/>
            <person name="Hao Y."/>
            <person name="Liao X.Y."/>
            <person name="Jiang Y.T."/>
            <person name="Sun W.H."/>
            <person name="Chen J."/>
            <person name="Chen Y.Q."/>
            <person name="Ai Y."/>
            <person name="Zhai J.W."/>
            <person name="Wu S.S."/>
            <person name="Zhou Z."/>
            <person name="Hsiao Y.Y."/>
            <person name="Wu W.L."/>
            <person name="Chen Y.Y."/>
            <person name="Lin Y.F."/>
            <person name="Hsu J.L."/>
            <person name="Li C.Y."/>
            <person name="Wang Z.W."/>
            <person name="Zhao X."/>
            <person name="Zhong W.Y."/>
            <person name="Ma X.K."/>
            <person name="Ma L."/>
            <person name="Huang J."/>
            <person name="Chen G.Z."/>
            <person name="Huang M.Z."/>
            <person name="Huang L."/>
            <person name="Peng D.H."/>
            <person name="Luo Y.B."/>
            <person name="Zou S.Q."/>
            <person name="Chen S.P."/>
            <person name="Lan S."/>
            <person name="Tsai W.C."/>
            <person name="Van de Peer Y."/>
            <person name="Liu Z.J."/>
        </authorList>
    </citation>
    <scope>NUCLEOTIDE SEQUENCE [LARGE SCALE GENOMIC DNA]</scope>
    <source>
        <strain evidence="4">Lor288</strain>
    </source>
</reference>
<feature type="compositionally biased region" description="Acidic residues" evidence="2">
    <location>
        <begin position="405"/>
        <end position="415"/>
    </location>
</feature>
<proteinExistence type="predicted"/>
<keyword evidence="1" id="KW-0694">RNA-binding</keyword>
<gene>
    <name evidence="4" type="ORF">KSP40_PGU015611</name>
</gene>
<name>A0ABR2MTT9_9ASPA</name>
<dbReference type="Proteomes" id="UP001412067">
    <property type="component" value="Unassembled WGS sequence"/>
</dbReference>
<evidence type="ECO:0000259" key="3">
    <source>
        <dbReference type="SMART" id="SM00363"/>
    </source>
</evidence>
<dbReference type="SMART" id="SM00363">
    <property type="entry name" value="S4"/>
    <property type="match status" value="1"/>
</dbReference>
<dbReference type="Pfam" id="PF01479">
    <property type="entry name" value="S4"/>
    <property type="match status" value="1"/>
</dbReference>
<feature type="domain" description="RNA-binding S4" evidence="3">
    <location>
        <begin position="69"/>
        <end position="134"/>
    </location>
</feature>
<dbReference type="CDD" id="cd00165">
    <property type="entry name" value="S4"/>
    <property type="match status" value="1"/>
</dbReference>
<dbReference type="Gene3D" id="3.10.290.10">
    <property type="entry name" value="RNA-binding S4 domain"/>
    <property type="match status" value="1"/>
</dbReference>
<evidence type="ECO:0000313" key="4">
    <source>
        <dbReference type="EMBL" id="KAK8967516.1"/>
    </source>
</evidence>
<comment type="caution">
    <text evidence="4">The sequence shown here is derived from an EMBL/GenBank/DDBJ whole genome shotgun (WGS) entry which is preliminary data.</text>
</comment>